<dbReference type="SUPFAM" id="SSF51395">
    <property type="entry name" value="FMN-linked oxidoreductases"/>
    <property type="match status" value="1"/>
</dbReference>
<keyword evidence="6 7" id="KW-0560">Oxidoreductase</keyword>
<feature type="binding site" evidence="9">
    <location>
        <position position="168"/>
    </location>
    <ligand>
        <name>FMN</name>
        <dbReference type="ChEBI" id="CHEBI:58210"/>
    </ligand>
</feature>
<evidence type="ECO:0000256" key="9">
    <source>
        <dbReference type="PIRSR" id="PIRSR006621-2"/>
    </source>
</evidence>
<dbReference type="InterPro" id="IPR001269">
    <property type="entry name" value="DUS_fam"/>
</dbReference>
<feature type="binding site" evidence="9">
    <location>
        <position position="70"/>
    </location>
    <ligand>
        <name>FMN</name>
        <dbReference type="ChEBI" id="CHEBI:58210"/>
    </ligand>
</feature>
<evidence type="ECO:0000256" key="2">
    <source>
        <dbReference type="ARBA" id="ARBA00022630"/>
    </source>
</evidence>
<dbReference type="AlphaFoldDB" id="A0A9D1WHC8"/>
<dbReference type="PROSITE" id="PS01136">
    <property type="entry name" value="UPF0034"/>
    <property type="match status" value="1"/>
</dbReference>
<feature type="binding site" evidence="9">
    <location>
        <begin position="224"/>
        <end position="225"/>
    </location>
    <ligand>
        <name>FMN</name>
        <dbReference type="ChEBI" id="CHEBI:58210"/>
    </ligand>
</feature>
<protein>
    <recommendedName>
        <fullName evidence="7">tRNA-dihydrouridine synthase</fullName>
        <ecNumber evidence="7">1.3.1.-</ecNumber>
    </recommendedName>
</protein>
<dbReference type="PANTHER" id="PTHR45846">
    <property type="entry name" value="TRNA-DIHYDROURIDINE(47) SYNTHASE [NAD(P)(+)]-LIKE"/>
    <property type="match status" value="1"/>
</dbReference>
<comment type="function">
    <text evidence="7">Catalyzes the synthesis of 5,6-dihydrouridine (D), a modified base found in the D-loop of most tRNAs, via the reduction of the C5-C6 double bond in target uridines.</text>
</comment>
<evidence type="ECO:0000256" key="4">
    <source>
        <dbReference type="ARBA" id="ARBA00022694"/>
    </source>
</evidence>
<dbReference type="InterPro" id="IPR018517">
    <property type="entry name" value="tRNA_hU_synthase_CS"/>
</dbReference>
<evidence type="ECO:0000256" key="3">
    <source>
        <dbReference type="ARBA" id="ARBA00022643"/>
    </source>
</evidence>
<keyword evidence="5" id="KW-0521">NADP</keyword>
<dbReference type="GO" id="GO:0050660">
    <property type="term" value="F:flavin adenine dinucleotide binding"/>
    <property type="evidence" value="ECO:0007669"/>
    <property type="project" value="InterPro"/>
</dbReference>
<dbReference type="Proteomes" id="UP000886817">
    <property type="component" value="Unassembled WGS sequence"/>
</dbReference>
<evidence type="ECO:0000256" key="8">
    <source>
        <dbReference type="PIRSR" id="PIRSR006621-1"/>
    </source>
</evidence>
<dbReference type="GO" id="GO:0003723">
    <property type="term" value="F:RNA binding"/>
    <property type="evidence" value="ECO:0007669"/>
    <property type="project" value="TreeGrafter"/>
</dbReference>
<keyword evidence="3 7" id="KW-0288">FMN</keyword>
<reference evidence="11" key="1">
    <citation type="journal article" date="2021" name="PeerJ">
        <title>Extensive microbial diversity within the chicken gut microbiome revealed by metagenomics and culture.</title>
        <authorList>
            <person name="Gilroy R."/>
            <person name="Ravi A."/>
            <person name="Getino M."/>
            <person name="Pursley I."/>
            <person name="Horton D.L."/>
            <person name="Alikhan N.F."/>
            <person name="Baker D."/>
            <person name="Gharbi K."/>
            <person name="Hall N."/>
            <person name="Watson M."/>
            <person name="Adriaenssens E.M."/>
            <person name="Foster-Nyarko E."/>
            <person name="Jarju S."/>
            <person name="Secka A."/>
            <person name="Antonio M."/>
            <person name="Oren A."/>
            <person name="Chaudhuri R.R."/>
            <person name="La Ragione R."/>
            <person name="Hildebrand F."/>
            <person name="Pallen M.J."/>
        </authorList>
    </citation>
    <scope>NUCLEOTIDE SEQUENCE</scope>
    <source>
        <strain evidence="11">ChiSjej1B19-8411</strain>
    </source>
</reference>
<evidence type="ECO:0000313" key="12">
    <source>
        <dbReference type="Proteomes" id="UP000886817"/>
    </source>
</evidence>
<dbReference type="PIRSF" id="PIRSF006621">
    <property type="entry name" value="Dus"/>
    <property type="match status" value="1"/>
</dbReference>
<sequence>METVKEYQDYLAPMEGITNWIYRTAYHRYFHPMDRYFTPFISGKHNKRLSQKEEEEISPEKNKGMCVIPQILTNQAEDFIQLARIFQQYGHGEVNLNLGCPSGTVAAKKKGAGFLGEPRKLEAFLDEIFSALDIRISIKTRIGIDDPEEWELLLKIFQKYPMSELIVHPRLLSDFYGNSPNLEAFARAVESLDVPVCYNGDLFTPEDCQAFSGRFPQVHRFMYGRGVIRYPGLLDLVREGKPMTREKLQGFHDCIYHAYQERLSGDRNVLFRMKELWNHMLFSFEDTASYGKKIRKVQKTGEYEAIVEGLFAECDIRTF</sequence>
<comment type="similarity">
    <text evidence="7">Belongs to the dus family.</text>
</comment>
<dbReference type="PANTHER" id="PTHR45846:SF1">
    <property type="entry name" value="TRNA-DIHYDROURIDINE(47) SYNTHASE [NAD(P)(+)]-LIKE"/>
    <property type="match status" value="1"/>
</dbReference>
<evidence type="ECO:0000256" key="7">
    <source>
        <dbReference type="PIRNR" id="PIRNR006621"/>
    </source>
</evidence>
<keyword evidence="9" id="KW-0547">Nucleotide-binding</keyword>
<evidence type="ECO:0000313" key="11">
    <source>
        <dbReference type="EMBL" id="HIX59256.1"/>
    </source>
</evidence>
<dbReference type="GO" id="GO:0017150">
    <property type="term" value="F:tRNA dihydrouridine synthase activity"/>
    <property type="evidence" value="ECO:0007669"/>
    <property type="project" value="InterPro"/>
</dbReference>
<organism evidence="11 12">
    <name type="scientific">Candidatus Blautia gallistercoris</name>
    <dbReference type="NCBI Taxonomy" id="2838490"/>
    <lineage>
        <taxon>Bacteria</taxon>
        <taxon>Bacillati</taxon>
        <taxon>Bacillota</taxon>
        <taxon>Clostridia</taxon>
        <taxon>Lachnospirales</taxon>
        <taxon>Lachnospiraceae</taxon>
        <taxon>Blautia</taxon>
    </lineage>
</organism>
<comment type="cofactor">
    <cofactor evidence="1 7 9">
        <name>FMN</name>
        <dbReference type="ChEBI" id="CHEBI:58210"/>
    </cofactor>
</comment>
<gene>
    <name evidence="11" type="ORF">IAA45_06015</name>
</gene>
<dbReference type="Pfam" id="PF01207">
    <property type="entry name" value="Dus"/>
    <property type="match status" value="1"/>
</dbReference>
<dbReference type="Gene3D" id="3.20.20.70">
    <property type="entry name" value="Aldolase class I"/>
    <property type="match status" value="1"/>
</dbReference>
<keyword evidence="2 7" id="KW-0285">Flavoprotein</keyword>
<dbReference type="CDD" id="cd02801">
    <property type="entry name" value="DUS_like_FMN"/>
    <property type="match status" value="1"/>
</dbReference>
<feature type="domain" description="DUS-like FMN-binding" evidence="10">
    <location>
        <begin position="11"/>
        <end position="262"/>
    </location>
</feature>
<evidence type="ECO:0000256" key="6">
    <source>
        <dbReference type="ARBA" id="ARBA00023002"/>
    </source>
</evidence>
<keyword evidence="4 7" id="KW-0819">tRNA processing</keyword>
<feature type="active site" description="Proton donor" evidence="8">
    <location>
        <position position="100"/>
    </location>
</feature>
<comment type="caution">
    <text evidence="11">The sequence shown here is derived from an EMBL/GenBank/DDBJ whole genome shotgun (WGS) entry which is preliminary data.</text>
</comment>
<accession>A0A9D1WHC8</accession>
<proteinExistence type="inferred from homology"/>
<evidence type="ECO:0000256" key="5">
    <source>
        <dbReference type="ARBA" id="ARBA00022857"/>
    </source>
</evidence>
<evidence type="ECO:0000259" key="10">
    <source>
        <dbReference type="Pfam" id="PF01207"/>
    </source>
</evidence>
<dbReference type="InterPro" id="IPR035587">
    <property type="entry name" value="DUS-like_FMN-bd"/>
</dbReference>
<name>A0A9D1WHC8_9FIRM</name>
<reference evidence="11" key="2">
    <citation type="submission" date="2021-04" db="EMBL/GenBank/DDBJ databases">
        <authorList>
            <person name="Gilroy R."/>
        </authorList>
    </citation>
    <scope>NUCLEOTIDE SEQUENCE</scope>
    <source>
        <strain evidence="11">ChiSjej1B19-8411</strain>
    </source>
</reference>
<dbReference type="EMBL" id="DXEX01000134">
    <property type="protein sequence ID" value="HIX59256.1"/>
    <property type="molecule type" value="Genomic_DNA"/>
</dbReference>
<evidence type="ECO:0000256" key="1">
    <source>
        <dbReference type="ARBA" id="ARBA00001917"/>
    </source>
</evidence>
<dbReference type="EC" id="1.3.1.-" evidence="7"/>
<feature type="binding site" evidence="9">
    <location>
        <position position="139"/>
    </location>
    <ligand>
        <name>FMN</name>
        <dbReference type="ChEBI" id="CHEBI:58210"/>
    </ligand>
</feature>
<dbReference type="InterPro" id="IPR013785">
    <property type="entry name" value="Aldolase_TIM"/>
</dbReference>